<gene>
    <name evidence="1" type="ORF">GCM10017083_49460</name>
</gene>
<evidence type="ECO:0000313" key="2">
    <source>
        <dbReference type="Proteomes" id="UP000630353"/>
    </source>
</evidence>
<organism evidence="1 2">
    <name type="scientific">Thalassobaculum fulvum</name>
    <dbReference type="NCBI Taxonomy" id="1633335"/>
    <lineage>
        <taxon>Bacteria</taxon>
        <taxon>Pseudomonadati</taxon>
        <taxon>Pseudomonadota</taxon>
        <taxon>Alphaproteobacteria</taxon>
        <taxon>Rhodospirillales</taxon>
        <taxon>Thalassobaculaceae</taxon>
        <taxon>Thalassobaculum</taxon>
    </lineage>
</organism>
<reference evidence="1" key="1">
    <citation type="journal article" date="2014" name="Int. J. Syst. Evol. Microbiol.">
        <title>Complete genome sequence of Corynebacterium casei LMG S-19264T (=DSM 44701T), isolated from a smear-ripened cheese.</title>
        <authorList>
            <consortium name="US DOE Joint Genome Institute (JGI-PGF)"/>
            <person name="Walter F."/>
            <person name="Albersmeier A."/>
            <person name="Kalinowski J."/>
            <person name="Ruckert C."/>
        </authorList>
    </citation>
    <scope>NUCLEOTIDE SEQUENCE</scope>
    <source>
        <strain evidence="1">KCTC 42651</strain>
    </source>
</reference>
<reference evidence="1" key="2">
    <citation type="submission" date="2020-09" db="EMBL/GenBank/DDBJ databases">
        <authorList>
            <person name="Sun Q."/>
            <person name="Kim S."/>
        </authorList>
    </citation>
    <scope>NUCLEOTIDE SEQUENCE</scope>
    <source>
        <strain evidence="1">KCTC 42651</strain>
    </source>
</reference>
<proteinExistence type="predicted"/>
<keyword evidence="2" id="KW-1185">Reference proteome</keyword>
<dbReference type="AlphaFoldDB" id="A0A918XWK3"/>
<dbReference type="EMBL" id="BMZS01000013">
    <property type="protein sequence ID" value="GHD61720.1"/>
    <property type="molecule type" value="Genomic_DNA"/>
</dbReference>
<accession>A0A918XWK3</accession>
<evidence type="ECO:0000313" key="1">
    <source>
        <dbReference type="EMBL" id="GHD61720.1"/>
    </source>
</evidence>
<comment type="caution">
    <text evidence="1">The sequence shown here is derived from an EMBL/GenBank/DDBJ whole genome shotgun (WGS) entry which is preliminary data.</text>
</comment>
<sequence length="56" mass="5734">MIAAVVQTGSTFFRSACGTTFSVVSAMANDILANTAAAPKRAVTPILARLIAVSFC</sequence>
<protein>
    <submittedName>
        <fullName evidence="1">Uncharacterized protein</fullName>
    </submittedName>
</protein>
<dbReference type="Proteomes" id="UP000630353">
    <property type="component" value="Unassembled WGS sequence"/>
</dbReference>
<name>A0A918XWK3_9PROT</name>